<evidence type="ECO:0000256" key="1">
    <source>
        <dbReference type="SAM" id="MobiDB-lite"/>
    </source>
</evidence>
<proteinExistence type="predicted"/>
<organism evidence="2 3">
    <name type="scientific">Rhododendron griersonianum</name>
    <dbReference type="NCBI Taxonomy" id="479676"/>
    <lineage>
        <taxon>Eukaryota</taxon>
        <taxon>Viridiplantae</taxon>
        <taxon>Streptophyta</taxon>
        <taxon>Embryophyta</taxon>
        <taxon>Tracheophyta</taxon>
        <taxon>Spermatophyta</taxon>
        <taxon>Magnoliopsida</taxon>
        <taxon>eudicotyledons</taxon>
        <taxon>Gunneridae</taxon>
        <taxon>Pentapetalae</taxon>
        <taxon>asterids</taxon>
        <taxon>Ericales</taxon>
        <taxon>Ericaceae</taxon>
        <taxon>Ericoideae</taxon>
        <taxon>Rhodoreae</taxon>
        <taxon>Rhododendron</taxon>
    </lineage>
</organism>
<gene>
    <name evidence="2" type="ORF">RHGRI_016541</name>
</gene>
<dbReference type="InterPro" id="IPR004252">
    <property type="entry name" value="Probable_transposase_24"/>
</dbReference>
<reference evidence="2 3" key="1">
    <citation type="submission" date="2020-08" db="EMBL/GenBank/DDBJ databases">
        <title>Plant Genome Project.</title>
        <authorList>
            <person name="Zhang R.-G."/>
        </authorList>
    </citation>
    <scope>NUCLEOTIDE SEQUENCE [LARGE SCALE GENOMIC DNA]</scope>
    <source>
        <strain evidence="2">WSP0</strain>
        <tissue evidence="2">Leaf</tissue>
    </source>
</reference>
<evidence type="ECO:0000313" key="3">
    <source>
        <dbReference type="Proteomes" id="UP000823749"/>
    </source>
</evidence>
<comment type="caution">
    <text evidence="2">The sequence shown here is derived from an EMBL/GenBank/DDBJ whole genome shotgun (WGS) entry which is preliminary data.</text>
</comment>
<feature type="region of interest" description="Disordered" evidence="1">
    <location>
        <begin position="56"/>
        <end position="95"/>
    </location>
</feature>
<feature type="region of interest" description="Disordered" evidence="1">
    <location>
        <begin position="331"/>
        <end position="353"/>
    </location>
</feature>
<dbReference type="AlphaFoldDB" id="A0AAV6JUG5"/>
<dbReference type="Proteomes" id="UP000823749">
    <property type="component" value="Chromosome 6"/>
</dbReference>
<dbReference type="Pfam" id="PF03004">
    <property type="entry name" value="Transposase_24"/>
    <property type="match status" value="1"/>
</dbReference>
<evidence type="ECO:0008006" key="4">
    <source>
        <dbReference type="Google" id="ProtNLM"/>
    </source>
</evidence>
<sequence length="527" mass="58872">MSKGGKVLLQPSFLSTHFIPDYERKRNEKIKRNNKICESHGVKSIATPFVGSVQQRKRVTAENGKRSRVELEDDGYRLSRDEDDPGHDSESVDSFEQALEMPRGCQRAPQSHLEPQSCATMISERVTRSTPQPNMDTQALPPPIVQPQSEALANNNVGYRTFRTGAESTCILTFACYFTTVLTVRRTRGPTRGKLAQRVIDKDGRLKVPIPPQFRAAVGEHASKLASKIGFEVRTHVMDLGVRKWKALDDSVKGPILQRLTDKFDLQGDPIDVDKAAATQCGRRISNYTYKLKKKYDKLVKAKGAEYARSNPPGGVKPEQWTSLIDKKWNDKKWQKQSKANTNNRSDKKSKHRCGSKSLLVRVVEMMEGTDGAVPALGKIYKSTHFNADTNEWISPECKDIHDEIVRIVAEHNSQDGAVSITQEELSVKVFKAKSGYLKGLGMRPSSTVRSTIVGSVNNNEYVTHLEKKVDEQDELIQEQGEKIQAQAEGIEAANATIAELVEAKEQQGRALASVLEYLKNQGYTGY</sequence>
<protein>
    <recommendedName>
        <fullName evidence="4">Transposase</fullName>
    </recommendedName>
</protein>
<evidence type="ECO:0000313" key="2">
    <source>
        <dbReference type="EMBL" id="KAG5543819.1"/>
    </source>
</evidence>
<feature type="compositionally biased region" description="Basic and acidic residues" evidence="1">
    <location>
        <begin position="59"/>
        <end position="90"/>
    </location>
</feature>
<dbReference type="PANTHER" id="PTHR33499:SF43">
    <property type="entry name" value="TRANSPOSASE, PTTA_EN_SPM, PLANT"/>
    <property type="match status" value="1"/>
</dbReference>
<dbReference type="PANTHER" id="PTHR33499">
    <property type="entry name" value="OS12G0282400 PROTEIN-RELATED"/>
    <property type="match status" value="1"/>
</dbReference>
<dbReference type="EMBL" id="JACTNZ010000006">
    <property type="protein sequence ID" value="KAG5543819.1"/>
    <property type="molecule type" value="Genomic_DNA"/>
</dbReference>
<keyword evidence="3" id="KW-1185">Reference proteome</keyword>
<name>A0AAV6JUG5_9ERIC</name>
<accession>A0AAV6JUG5</accession>